<feature type="domain" description="NADH:quinone oxidoreductase/Mrp antiporter transmembrane" evidence="9">
    <location>
        <begin position="135"/>
        <end position="440"/>
    </location>
</feature>
<dbReference type="GO" id="GO:0012505">
    <property type="term" value="C:endomembrane system"/>
    <property type="evidence" value="ECO:0007669"/>
    <property type="project" value="UniProtKB-SubCell"/>
</dbReference>
<evidence type="ECO:0000256" key="4">
    <source>
        <dbReference type="ARBA" id="ARBA00022989"/>
    </source>
</evidence>
<feature type="transmembrane region" description="Helical" evidence="8">
    <location>
        <begin position="288"/>
        <end position="309"/>
    </location>
</feature>
<feature type="transmembrane region" description="Helical" evidence="8">
    <location>
        <begin position="260"/>
        <end position="282"/>
    </location>
</feature>
<evidence type="ECO:0000256" key="3">
    <source>
        <dbReference type="ARBA" id="ARBA00022692"/>
    </source>
</evidence>
<feature type="transmembrane region" description="Helical" evidence="8">
    <location>
        <begin position="385"/>
        <end position="408"/>
    </location>
</feature>
<evidence type="ECO:0000256" key="5">
    <source>
        <dbReference type="ARBA" id="ARBA00023136"/>
    </source>
</evidence>
<dbReference type="AlphaFoldDB" id="A0A2P8FJE9"/>
<evidence type="ECO:0000256" key="7">
    <source>
        <dbReference type="SAM" id="MobiDB-lite"/>
    </source>
</evidence>
<feature type="transmembrane region" description="Helical" evidence="8">
    <location>
        <begin position="172"/>
        <end position="194"/>
    </location>
</feature>
<dbReference type="PRINTS" id="PR01435">
    <property type="entry name" value="NPOXDRDTASE5"/>
</dbReference>
<evidence type="ECO:0000259" key="10">
    <source>
        <dbReference type="Pfam" id="PF00662"/>
    </source>
</evidence>
<evidence type="ECO:0000256" key="1">
    <source>
        <dbReference type="ARBA" id="ARBA00002378"/>
    </source>
</evidence>
<evidence type="ECO:0000256" key="6">
    <source>
        <dbReference type="RuleBase" id="RU000320"/>
    </source>
</evidence>
<dbReference type="PANTHER" id="PTHR42829">
    <property type="entry name" value="NADH-UBIQUINONE OXIDOREDUCTASE CHAIN 5"/>
    <property type="match status" value="1"/>
</dbReference>
<evidence type="ECO:0000256" key="8">
    <source>
        <dbReference type="SAM" id="Phobius"/>
    </source>
</evidence>
<keyword evidence="4 8" id="KW-1133">Transmembrane helix</keyword>
<feature type="transmembrane region" description="Helical" evidence="8">
    <location>
        <begin position="694"/>
        <end position="714"/>
    </location>
</feature>
<dbReference type="Pfam" id="PF00662">
    <property type="entry name" value="Proton_antipo_N"/>
    <property type="match status" value="1"/>
</dbReference>
<name>A0A2P8FJE9_9RHOB</name>
<evidence type="ECO:0000313" key="12">
    <source>
        <dbReference type="Proteomes" id="UP000240418"/>
    </source>
</evidence>
<reference evidence="11 12" key="1">
    <citation type="submission" date="2018-03" db="EMBL/GenBank/DDBJ databases">
        <title>Genomic Encyclopedia of Archaeal and Bacterial Type Strains, Phase II (KMG-II): from individual species to whole genera.</title>
        <authorList>
            <person name="Goeker M."/>
        </authorList>
    </citation>
    <scope>NUCLEOTIDE SEQUENCE [LARGE SCALE GENOMIC DNA]</scope>
    <source>
        <strain evidence="11 12">DSM 100673</strain>
    </source>
</reference>
<feature type="transmembrane region" description="Helical" evidence="8">
    <location>
        <begin position="79"/>
        <end position="97"/>
    </location>
</feature>
<gene>
    <name evidence="11" type="ORF">CLV88_101271</name>
</gene>
<feature type="transmembrane region" description="Helical" evidence="8">
    <location>
        <begin position="474"/>
        <end position="493"/>
    </location>
</feature>
<evidence type="ECO:0000259" key="9">
    <source>
        <dbReference type="Pfam" id="PF00361"/>
    </source>
</evidence>
<organism evidence="11 12">
    <name type="scientific">Shimia abyssi</name>
    <dbReference type="NCBI Taxonomy" id="1662395"/>
    <lineage>
        <taxon>Bacteria</taxon>
        <taxon>Pseudomonadati</taxon>
        <taxon>Pseudomonadota</taxon>
        <taxon>Alphaproteobacteria</taxon>
        <taxon>Rhodobacterales</taxon>
        <taxon>Roseobacteraceae</taxon>
    </lineage>
</organism>
<feature type="transmembrane region" description="Helical" evidence="8">
    <location>
        <begin position="595"/>
        <end position="614"/>
    </location>
</feature>
<protein>
    <submittedName>
        <fullName evidence="11">NADH dehydrogenase subunit L</fullName>
    </submittedName>
</protein>
<keyword evidence="3 6" id="KW-0812">Transmembrane</keyword>
<dbReference type="GO" id="GO:0016020">
    <property type="term" value="C:membrane"/>
    <property type="evidence" value="ECO:0007669"/>
    <property type="project" value="UniProtKB-SubCell"/>
</dbReference>
<dbReference type="Gene3D" id="1.20.5.2700">
    <property type="match status" value="1"/>
</dbReference>
<evidence type="ECO:0000256" key="2">
    <source>
        <dbReference type="ARBA" id="ARBA00004127"/>
    </source>
</evidence>
<dbReference type="GO" id="GO:0003954">
    <property type="term" value="F:NADH dehydrogenase activity"/>
    <property type="evidence" value="ECO:0007669"/>
    <property type="project" value="TreeGrafter"/>
</dbReference>
<feature type="transmembrane region" description="Helical" evidence="8">
    <location>
        <begin position="226"/>
        <end position="248"/>
    </location>
</feature>
<dbReference type="RefSeq" id="WP_106606565.1">
    <property type="nucleotide sequence ID" value="NZ_PYGJ01000001.1"/>
</dbReference>
<dbReference type="InterPro" id="IPR001516">
    <property type="entry name" value="Proton_antipo_N"/>
</dbReference>
<dbReference type="OrthoDB" id="9811798at2"/>
<dbReference type="GO" id="GO:0042773">
    <property type="term" value="P:ATP synthesis coupled electron transport"/>
    <property type="evidence" value="ECO:0007669"/>
    <property type="project" value="InterPro"/>
</dbReference>
<dbReference type="Proteomes" id="UP000240418">
    <property type="component" value="Unassembled WGS sequence"/>
</dbReference>
<dbReference type="EMBL" id="PYGJ01000001">
    <property type="protein sequence ID" value="PSL21847.1"/>
    <property type="molecule type" value="Genomic_DNA"/>
</dbReference>
<dbReference type="InterPro" id="IPR001750">
    <property type="entry name" value="ND/Mrp_TM"/>
</dbReference>
<feature type="transmembrane region" description="Helical" evidence="8">
    <location>
        <begin position="428"/>
        <end position="453"/>
    </location>
</feature>
<feature type="transmembrane region" description="Helical" evidence="8">
    <location>
        <begin position="118"/>
        <end position="135"/>
    </location>
</feature>
<dbReference type="NCBIfam" id="TIGR01974">
    <property type="entry name" value="NDH_I_L"/>
    <property type="match status" value="1"/>
</dbReference>
<comment type="caution">
    <text evidence="11">The sequence shown here is derived from an EMBL/GenBank/DDBJ whole genome shotgun (WGS) entry which is preliminary data.</text>
</comment>
<dbReference type="InterPro" id="IPR003945">
    <property type="entry name" value="NU5C-like"/>
</dbReference>
<feature type="transmembrane region" description="Helical" evidence="8">
    <location>
        <begin position="141"/>
        <end position="160"/>
    </location>
</feature>
<comment type="subcellular location">
    <subcellularLocation>
        <location evidence="2">Endomembrane system</location>
        <topology evidence="2">Multi-pass membrane protein</topology>
    </subcellularLocation>
    <subcellularLocation>
        <location evidence="6">Membrane</location>
        <topology evidence="6">Multi-pass membrane protein</topology>
    </subcellularLocation>
</comment>
<feature type="transmembrane region" description="Helical" evidence="8">
    <location>
        <begin position="344"/>
        <end position="364"/>
    </location>
</feature>
<accession>A0A2P8FJE9</accession>
<sequence>MEKIILFAPLIGALIGGFGWRVIGEIGAQYVTTGLLFLSCLLSWIVFLGFDGTTQYIHILDFIQSGTLDTAWSIRLDRLTAIMLIVVTTVSALVHLYSFGYMAHDEAWGEGEHYKARFFAYLSFFTFAMLMLVTADNLVQMFFGWEGVGVASYLLIGFYYKKPSANAAAIKAFVVNRVGDFGFALGIFGLFFLVDSIKFDDIFAAAPVLAETQLEFLWREWNAANLLAFLLFVGAMGKSAQLFLHTWLPDAMEGPTPVSALIHAATMVTAGVFLVCRMSPLMEYAPEATAFITFLGASTAFVAATIGLVQNDIKRVIAYSTMSQLGYMFVAAGVGVYSAAMFHLFTHAFFKAMLFLGAGSVIHAMHHEQDMRNYGGLRKKIPYTFGAMMIGTLAITGVGIPLTTIGFAGFLSKDAIIESAYAGTAGGYAFWMLVIAALFTSFYSWRLIFLTFYGEARGNKHTHDHAHESPKIMLIPLGVLALGAIFSGMLWYGSFFGKHEQVNAFFGIPNHHAEASHDADTDDHASADAGHGGEADHAETHSETHGDDHADTHGDADHAVVAAAHHGEAPKGAIFHHPDNHVLDEAHHAPKWVKVSPFVAMVLGLIVALWFYIWNPSMPAKVAESQRPLYLFLLNKWYFDEIYDFLFVRPASAIGRFLWKRGDGDVIDGSLNGVAMGFIPWVTRLAGRAQSGYIFTYAFAMVIGIVVLITWMSLSGGAH</sequence>
<dbReference type="PRINTS" id="PR01434">
    <property type="entry name" value="NADHDHGNASE5"/>
</dbReference>
<feature type="region of interest" description="Disordered" evidence="7">
    <location>
        <begin position="515"/>
        <end position="554"/>
    </location>
</feature>
<dbReference type="NCBIfam" id="NF005141">
    <property type="entry name" value="PRK06590.1"/>
    <property type="match status" value="1"/>
</dbReference>
<dbReference type="GO" id="GO:0008137">
    <property type="term" value="F:NADH dehydrogenase (ubiquinone) activity"/>
    <property type="evidence" value="ECO:0007669"/>
    <property type="project" value="InterPro"/>
</dbReference>
<evidence type="ECO:0000313" key="11">
    <source>
        <dbReference type="EMBL" id="PSL21847.1"/>
    </source>
</evidence>
<feature type="transmembrane region" description="Helical" evidence="8">
    <location>
        <begin position="316"/>
        <end position="338"/>
    </location>
</feature>
<feature type="domain" description="NADH-Ubiquinone oxidoreductase (complex I) chain 5 N-terminal" evidence="10">
    <location>
        <begin position="62"/>
        <end position="108"/>
    </location>
</feature>
<dbReference type="PANTHER" id="PTHR42829:SF2">
    <property type="entry name" value="NADH-UBIQUINONE OXIDOREDUCTASE CHAIN 5"/>
    <property type="match status" value="1"/>
</dbReference>
<dbReference type="InterPro" id="IPR018393">
    <property type="entry name" value="NADHpl_OxRdtase_5_subgr"/>
</dbReference>
<keyword evidence="12" id="KW-1185">Reference proteome</keyword>
<proteinExistence type="predicted"/>
<feature type="transmembrane region" description="Helical" evidence="8">
    <location>
        <begin position="6"/>
        <end position="23"/>
    </location>
</feature>
<feature type="transmembrane region" description="Helical" evidence="8">
    <location>
        <begin position="35"/>
        <end position="59"/>
    </location>
</feature>
<dbReference type="Pfam" id="PF00361">
    <property type="entry name" value="Proton_antipo_M"/>
    <property type="match status" value="1"/>
</dbReference>
<comment type="function">
    <text evidence="1">NDH-1 shuttles electrons from NADH, via FMN and iron-sulfur (Fe-S) centers, to quinones in the respiratory chain. The immediate electron acceptor for the enzyme in this species is believed to be ubiquinone. Couples the redox reaction to proton translocation (for every two electrons transferred, four hydrogen ions are translocated across the cytoplasmic membrane), and thus conserves the redox energy in a proton gradient.</text>
</comment>
<keyword evidence="5 8" id="KW-0472">Membrane</keyword>
<dbReference type="GO" id="GO:0015990">
    <property type="term" value="P:electron transport coupled proton transport"/>
    <property type="evidence" value="ECO:0007669"/>
    <property type="project" value="TreeGrafter"/>
</dbReference>